<dbReference type="Proteomes" id="UP001499930">
    <property type="component" value="Unassembled WGS sequence"/>
</dbReference>
<dbReference type="InterPro" id="IPR034804">
    <property type="entry name" value="SQR/QFR_C/D"/>
</dbReference>
<reference evidence="4" key="1">
    <citation type="journal article" date="2019" name="Int. J. Syst. Evol. Microbiol.">
        <title>The Global Catalogue of Microorganisms (GCM) 10K type strain sequencing project: providing services to taxonomists for standard genome sequencing and annotation.</title>
        <authorList>
            <consortium name="The Broad Institute Genomics Platform"/>
            <consortium name="The Broad Institute Genome Sequencing Center for Infectious Disease"/>
            <person name="Wu L."/>
            <person name="Ma J."/>
        </authorList>
    </citation>
    <scope>NUCLEOTIDE SEQUENCE [LARGE SCALE GENOMIC DNA]</scope>
    <source>
        <strain evidence="4">JCM 3106</strain>
    </source>
</reference>
<keyword evidence="2" id="KW-0812">Transmembrane</keyword>
<protein>
    <submittedName>
        <fullName evidence="3">Succinate dehydrogenase cytochrome b subunit</fullName>
    </submittedName>
</protein>
<feature type="region of interest" description="Disordered" evidence="1">
    <location>
        <begin position="1"/>
        <end position="23"/>
    </location>
</feature>
<feature type="transmembrane region" description="Helical" evidence="2">
    <location>
        <begin position="179"/>
        <end position="196"/>
    </location>
</feature>
<organism evidence="3 4">
    <name type="scientific">Streptosporangium longisporum</name>
    <dbReference type="NCBI Taxonomy" id="46187"/>
    <lineage>
        <taxon>Bacteria</taxon>
        <taxon>Bacillati</taxon>
        <taxon>Actinomycetota</taxon>
        <taxon>Actinomycetes</taxon>
        <taxon>Streptosporangiales</taxon>
        <taxon>Streptosporangiaceae</taxon>
        <taxon>Streptosporangium</taxon>
    </lineage>
</organism>
<feature type="transmembrane region" description="Helical" evidence="2">
    <location>
        <begin position="128"/>
        <end position="150"/>
    </location>
</feature>
<keyword evidence="2" id="KW-0472">Membrane</keyword>
<name>A0ABP6L1W7_9ACTN</name>
<evidence type="ECO:0000313" key="3">
    <source>
        <dbReference type="EMBL" id="GAA3028524.1"/>
    </source>
</evidence>
<dbReference type="CDD" id="cd03498">
    <property type="entry name" value="SQR_TypeB_2_TM"/>
    <property type="match status" value="1"/>
</dbReference>
<dbReference type="SUPFAM" id="SSF81343">
    <property type="entry name" value="Fumarate reductase respiratory complex transmembrane subunits"/>
    <property type="match status" value="1"/>
</dbReference>
<gene>
    <name evidence="3" type="ORF">GCM10017559_63640</name>
</gene>
<feature type="transmembrane region" description="Helical" evidence="2">
    <location>
        <begin position="83"/>
        <end position="107"/>
    </location>
</feature>
<evidence type="ECO:0000313" key="4">
    <source>
        <dbReference type="Proteomes" id="UP001499930"/>
    </source>
</evidence>
<keyword evidence="2" id="KW-1133">Transmembrane helix</keyword>
<feature type="compositionally biased region" description="Low complexity" evidence="1">
    <location>
        <begin position="8"/>
        <end position="23"/>
    </location>
</feature>
<evidence type="ECO:0000256" key="1">
    <source>
        <dbReference type="SAM" id="MobiDB-lite"/>
    </source>
</evidence>
<accession>A0ABP6L1W7</accession>
<proteinExistence type="predicted"/>
<comment type="caution">
    <text evidence="3">The sequence shown here is derived from an EMBL/GenBank/DDBJ whole genome shotgun (WGS) entry which is preliminary data.</text>
</comment>
<evidence type="ECO:0000256" key="2">
    <source>
        <dbReference type="SAM" id="Phobius"/>
    </source>
</evidence>
<sequence>MTPSKGTAKSPGGARPAPPARKGGFLASTNGRKVVMAVTGAVMVLFLVGHMAGNLKSFLGADSFNDYADFLRTMGEPLLPSRVLLTVVEVGLVVAVALHMWAAVSLARRARRARPVRYAVRRRSRSNGYAVHTMRYGGVVIVLFLIYHLLDLTFGTANPAGPASTPYERLVEGFAPSRWWVTLFYVLAVVMVGLHLRHGLWSAFQTLGLASRRSYRTLRASATGLSVLLVVGFLAVPAAVVIGVIK</sequence>
<dbReference type="EMBL" id="BAAAWD010000017">
    <property type="protein sequence ID" value="GAA3028524.1"/>
    <property type="molecule type" value="Genomic_DNA"/>
</dbReference>
<dbReference type="NCBIfam" id="TIGR02046">
    <property type="entry name" value="sdhC_b558_fam"/>
    <property type="match status" value="1"/>
</dbReference>
<feature type="transmembrane region" description="Helical" evidence="2">
    <location>
        <begin position="217"/>
        <end position="245"/>
    </location>
</feature>
<dbReference type="Gene3D" id="1.20.1300.10">
    <property type="entry name" value="Fumarate reductase/succinate dehydrogenase, transmembrane subunit"/>
    <property type="match status" value="1"/>
</dbReference>
<keyword evidence="4" id="KW-1185">Reference proteome</keyword>
<feature type="transmembrane region" description="Helical" evidence="2">
    <location>
        <begin position="34"/>
        <end position="53"/>
    </location>
</feature>
<dbReference type="InterPro" id="IPR011138">
    <property type="entry name" value="Cytochrome_b-558"/>
</dbReference>